<dbReference type="EMBL" id="AB289940">
    <property type="protein sequence ID" value="BAF45500.1"/>
    <property type="molecule type" value="Genomic_DNA"/>
</dbReference>
<proteinExistence type="predicted"/>
<evidence type="ECO:0000313" key="1">
    <source>
        <dbReference type="EMBL" id="BAF45500.1"/>
    </source>
</evidence>
<sequence length="104" mass="12106">MLYSIHLLKLFIIKVASLQAKKKKCFLFPPTISTRQTYIGYIWDCGRSTFEVTHLIRGSLGLPCQDDSNEPSSFMSKVPRKVPEHHVWRVWQPITIPPQLIFIH</sequence>
<dbReference type="RefSeq" id="YP_001029372.1">
    <property type="nucleotide sequence ID" value="NC_008872.1"/>
</dbReference>
<organism evidence="1 2">
    <name type="scientific">Ichnoviriform fumiferanae</name>
    <dbReference type="NCBI Taxonomy" id="419435"/>
    <lineage>
        <taxon>Viruses</taxon>
        <taxon>Viruses incertae sedis</taxon>
        <taxon>Polydnaviriformidae</taxon>
        <taxon>Ichnoviriform</taxon>
    </lineage>
</organism>
<name>A2PZS8_9VIRU</name>
<protein>
    <submittedName>
        <fullName evidence="1">GfV-B28-ORF2</fullName>
    </submittedName>
</protein>
<reference evidence="1 2" key="1">
    <citation type="journal article" date="2007" name="J. Virol.">
        <title>Genomic and morphological features of a banchine polydnavirus: comparison with bracoviruses and ichnoviruses.</title>
        <authorList>
            <person name="Lapointe R."/>
            <person name="Tanaka K."/>
            <person name="Barney W.E."/>
            <person name="Whitfield J.B."/>
            <person name="Banks J.C."/>
            <person name="Beliveau C."/>
            <person name="Stoltz D."/>
            <person name="Webb B.A."/>
            <person name="Cusson M."/>
        </authorList>
    </citation>
    <scope>NUCLEOTIDE SEQUENCE [LARGE SCALE GENOMIC DNA]</scope>
</reference>
<evidence type="ECO:0000313" key="2">
    <source>
        <dbReference type="Proteomes" id="UP000203987"/>
    </source>
</evidence>
<accession>A2PZS8</accession>
<dbReference type="GeneID" id="5179559"/>
<dbReference type="KEGG" id="vg:5179559"/>
<dbReference type="Proteomes" id="UP000203987">
    <property type="component" value="Genome"/>
</dbReference>